<keyword evidence="5 7" id="KW-1133">Transmembrane helix</keyword>
<feature type="transmembrane region" description="Helical" evidence="7">
    <location>
        <begin position="313"/>
        <end position="330"/>
    </location>
</feature>
<dbReference type="SUPFAM" id="SSF103473">
    <property type="entry name" value="MFS general substrate transporter"/>
    <property type="match status" value="1"/>
</dbReference>
<dbReference type="AlphaFoldDB" id="A0A4V6IN42"/>
<evidence type="ECO:0000256" key="2">
    <source>
        <dbReference type="ARBA" id="ARBA00022448"/>
    </source>
</evidence>
<feature type="transmembrane region" description="Helical" evidence="7">
    <location>
        <begin position="229"/>
        <end position="256"/>
    </location>
</feature>
<evidence type="ECO:0000256" key="4">
    <source>
        <dbReference type="ARBA" id="ARBA00022692"/>
    </source>
</evidence>
<dbReference type="Gene3D" id="1.20.1250.20">
    <property type="entry name" value="MFS general substrate transporter like domains"/>
    <property type="match status" value="1"/>
</dbReference>
<feature type="transmembrane region" description="Helical" evidence="7">
    <location>
        <begin position="262"/>
        <end position="282"/>
    </location>
</feature>
<evidence type="ECO:0000256" key="3">
    <source>
        <dbReference type="ARBA" id="ARBA00022475"/>
    </source>
</evidence>
<dbReference type="EMBL" id="LR536450">
    <property type="protein sequence ID" value="VFU10822.1"/>
    <property type="molecule type" value="Genomic_DNA"/>
</dbReference>
<feature type="transmembrane region" description="Helical" evidence="7">
    <location>
        <begin position="51"/>
        <end position="72"/>
    </location>
</feature>
<evidence type="ECO:0000313" key="9">
    <source>
        <dbReference type="Proteomes" id="UP000294360"/>
    </source>
</evidence>
<feature type="transmembrane region" description="Helical" evidence="7">
    <location>
        <begin position="289"/>
        <end position="307"/>
    </location>
</feature>
<accession>A0A4V6IN42</accession>
<dbReference type="PANTHER" id="PTHR23513">
    <property type="entry name" value="INTEGRAL MEMBRANE EFFLUX PROTEIN-RELATED"/>
    <property type="match status" value="1"/>
</dbReference>
<gene>
    <name evidence="8" type="ORF">MTUNDRAET4_3941</name>
</gene>
<name>A0A4V6IN42_METTU</name>
<keyword evidence="6 7" id="KW-0472">Membrane</keyword>
<dbReference type="GO" id="GO:0005886">
    <property type="term" value="C:plasma membrane"/>
    <property type="evidence" value="ECO:0007669"/>
    <property type="project" value="UniProtKB-SubCell"/>
</dbReference>
<evidence type="ECO:0000313" key="8">
    <source>
        <dbReference type="EMBL" id="VFU10822.1"/>
    </source>
</evidence>
<keyword evidence="4 7" id="KW-0812">Transmembrane</keyword>
<feature type="transmembrane region" description="Helical" evidence="7">
    <location>
        <begin position="179"/>
        <end position="199"/>
    </location>
</feature>
<sequence>MKAPVWGVFRSLRGFNYQVWAAGAFVSNVGTWVQRTAQDWLVFTQLTHHDASAVGLVMALQFGPQFLLLPWTGFAADHFNQRKLLIATQATMGALALMLGLLTVAGVVQLWHVYIFAFLFGSAAAFDAPVRQTFVAELVGDEDLHNAVALNSTSFNAARMIGPALAGVIIAAIGTGWAFLINGASFVAVLISLAFLRVAELRPNARAHRSKGSFTEGFRYVWGRPDLKAVLLMLFLIGTFGLNFPIFISTMAVSVFHADARGYGLLSSIMAIGTVAGALLGAGRDKPRFGLLPVGAGVFGLGCTLAAIAPNYWLFAGALVVIGVAALTFTNTTNSLMQLSTEPAMRGRVMALRVGVALGGHADRSADRRLGGQQLRATLGARRRRGFGLCCGDRGRFRLGPPETTAFGLILPASDCPCERQLSDTRSCSRSAINPGPVGSHPSCFRVCALDAGIS</sequence>
<evidence type="ECO:0000256" key="6">
    <source>
        <dbReference type="ARBA" id="ARBA00023136"/>
    </source>
</evidence>
<protein>
    <submittedName>
        <fullName evidence="8">MFS transporter (Modular protein)</fullName>
    </submittedName>
</protein>
<dbReference type="Pfam" id="PF05977">
    <property type="entry name" value="MFS_3"/>
    <property type="match status" value="1"/>
</dbReference>
<evidence type="ECO:0000256" key="7">
    <source>
        <dbReference type="SAM" id="Phobius"/>
    </source>
</evidence>
<reference evidence="8 9" key="1">
    <citation type="submission" date="2019-03" db="EMBL/GenBank/DDBJ databases">
        <authorList>
            <person name="Kox A.R. M."/>
        </authorList>
    </citation>
    <scope>NUCLEOTIDE SEQUENCE [LARGE SCALE GENOMIC DNA]</scope>
    <source>
        <strain evidence="8">MTUNDRAET4 annotated genome</strain>
    </source>
</reference>
<dbReference type="InterPro" id="IPR036259">
    <property type="entry name" value="MFS_trans_sf"/>
</dbReference>
<dbReference type="CDD" id="cd06173">
    <property type="entry name" value="MFS_MefA_like"/>
    <property type="match status" value="1"/>
</dbReference>
<dbReference type="KEGG" id="mtun:MTUNDRAET4_3941"/>
<dbReference type="Proteomes" id="UP000294360">
    <property type="component" value="Chromosome"/>
</dbReference>
<dbReference type="PANTHER" id="PTHR23513:SF11">
    <property type="entry name" value="STAPHYLOFERRIN A TRANSPORTER"/>
    <property type="match status" value="1"/>
</dbReference>
<evidence type="ECO:0000256" key="1">
    <source>
        <dbReference type="ARBA" id="ARBA00004651"/>
    </source>
</evidence>
<comment type="subcellular location">
    <subcellularLocation>
        <location evidence="1">Cell membrane</location>
        <topology evidence="1">Multi-pass membrane protein</topology>
    </subcellularLocation>
</comment>
<proteinExistence type="predicted"/>
<evidence type="ECO:0000256" key="5">
    <source>
        <dbReference type="ARBA" id="ARBA00022989"/>
    </source>
</evidence>
<dbReference type="InterPro" id="IPR010290">
    <property type="entry name" value="TM_effector"/>
</dbReference>
<keyword evidence="3" id="KW-1003">Cell membrane</keyword>
<organism evidence="8 9">
    <name type="scientific">Methylocella tundrae</name>
    <dbReference type="NCBI Taxonomy" id="227605"/>
    <lineage>
        <taxon>Bacteria</taxon>
        <taxon>Pseudomonadati</taxon>
        <taxon>Pseudomonadota</taxon>
        <taxon>Alphaproteobacteria</taxon>
        <taxon>Hyphomicrobiales</taxon>
        <taxon>Beijerinckiaceae</taxon>
        <taxon>Methylocella</taxon>
    </lineage>
</organism>
<keyword evidence="2" id="KW-0813">Transport</keyword>